<organism evidence="3">
    <name type="scientific">Caenorhabditis remanei</name>
    <name type="common">Caenorhabditis vulgaris</name>
    <dbReference type="NCBI Taxonomy" id="31234"/>
    <lineage>
        <taxon>Eukaryota</taxon>
        <taxon>Metazoa</taxon>
        <taxon>Ecdysozoa</taxon>
        <taxon>Nematoda</taxon>
        <taxon>Chromadorea</taxon>
        <taxon>Rhabditida</taxon>
        <taxon>Rhabditina</taxon>
        <taxon>Rhabditomorpha</taxon>
        <taxon>Rhabditoidea</taxon>
        <taxon>Rhabditidae</taxon>
        <taxon>Peloderinae</taxon>
        <taxon>Caenorhabditis</taxon>
    </lineage>
</organism>
<feature type="transmembrane region" description="Helical" evidence="1">
    <location>
        <begin position="77"/>
        <end position="100"/>
    </location>
</feature>
<evidence type="ECO:0000313" key="2">
    <source>
        <dbReference type="EMBL" id="EFO95126.1"/>
    </source>
</evidence>
<name>E3LJM3_CAERE</name>
<dbReference type="PANTHER" id="PTHR22718:SF36">
    <property type="entry name" value="G_PROTEIN_RECEP_F1_2 DOMAIN-CONTAINING PROTEIN-RELATED"/>
    <property type="match status" value="1"/>
</dbReference>
<dbReference type="HOGENOM" id="CLU_068967_0_1_1"/>
<protein>
    <recommendedName>
        <fullName evidence="4">G-protein coupled receptors family 1 profile domain-containing protein</fullName>
    </recommendedName>
</protein>
<gene>
    <name evidence="2" type="ORF">CRE_08735</name>
</gene>
<evidence type="ECO:0000256" key="1">
    <source>
        <dbReference type="SAM" id="Phobius"/>
    </source>
</evidence>
<feature type="transmembrane region" description="Helical" evidence="1">
    <location>
        <begin position="159"/>
        <end position="185"/>
    </location>
</feature>
<dbReference type="AlphaFoldDB" id="E3LJM3"/>
<dbReference type="Gene3D" id="1.20.1070.10">
    <property type="entry name" value="Rhodopsin 7-helix transmembrane proteins"/>
    <property type="match status" value="1"/>
</dbReference>
<dbReference type="EMBL" id="DS268409">
    <property type="protein sequence ID" value="EFO95126.1"/>
    <property type="molecule type" value="Genomic_DNA"/>
</dbReference>
<keyword evidence="1" id="KW-1133">Transmembrane helix</keyword>
<reference evidence="2" key="1">
    <citation type="submission" date="2007-07" db="EMBL/GenBank/DDBJ databases">
        <title>PCAP assembly of the Caenorhabditis remanei genome.</title>
        <authorList>
            <consortium name="The Caenorhabditis remanei Sequencing Consortium"/>
            <person name="Wilson R.K."/>
        </authorList>
    </citation>
    <scope>NUCLEOTIDE SEQUENCE [LARGE SCALE GENOMIC DNA]</scope>
    <source>
        <strain evidence="2">PB4641</strain>
    </source>
</reference>
<proteinExistence type="predicted"/>
<keyword evidence="1" id="KW-0812">Transmembrane</keyword>
<feature type="transmembrane region" description="Helical" evidence="1">
    <location>
        <begin position="287"/>
        <end position="308"/>
    </location>
</feature>
<evidence type="ECO:0000313" key="3">
    <source>
        <dbReference type="Proteomes" id="UP000008281"/>
    </source>
</evidence>
<accession>E3LJM3</accession>
<evidence type="ECO:0008006" key="4">
    <source>
        <dbReference type="Google" id="ProtNLM"/>
    </source>
</evidence>
<keyword evidence="3" id="KW-1185">Reference proteome</keyword>
<feature type="transmembrane region" description="Helical" evidence="1">
    <location>
        <begin position="205"/>
        <end position="228"/>
    </location>
</feature>
<dbReference type="Proteomes" id="UP000008281">
    <property type="component" value="Unassembled WGS sequence"/>
</dbReference>
<dbReference type="OrthoDB" id="5871355at2759"/>
<dbReference type="PANTHER" id="PTHR22718">
    <property type="entry name" value="SERPENTINE RECEPTOR, CLASS X"/>
    <property type="match status" value="1"/>
</dbReference>
<feature type="transmembrane region" description="Helical" evidence="1">
    <location>
        <begin position="42"/>
        <end position="65"/>
    </location>
</feature>
<feature type="transmembrane region" description="Helical" evidence="1">
    <location>
        <begin position="254"/>
        <end position="275"/>
    </location>
</feature>
<dbReference type="SUPFAM" id="SSF81321">
    <property type="entry name" value="Family A G protein-coupled receptor-like"/>
    <property type="match status" value="1"/>
</dbReference>
<sequence>MFFTEVNHFRSTENPGQLNCNPRDISRDECVRSINYLSYLSVPIICQNLVSFLNFWTQVVAIWMVYSRRRFQKGPFFVLLIVLASSVIFRNIMSIIIIYFVSRVPMFSDAYKRSLLISLYLDYISNYFSMVLIFVMSLNRCLIFVKLQWSNMIFDGNRIVYPIVVSLVLSVIGATGTIATSGITREYNQLIGFLDFGQPKGLKTIINRIFILFPFGSVICYLTLFYYLRQKKKELLSNPAPNNKNPKNRGEQKVFIQLLITIVFYGIMAIISEITSLWTEAETQVKLIAVLNVFNYLPEMSLPFLLIVNNIRVNRRVSIFVTRSKSNSQIVIPLKAQTK</sequence>
<feature type="transmembrane region" description="Helical" evidence="1">
    <location>
        <begin position="120"/>
        <end position="138"/>
    </location>
</feature>
<dbReference type="OMA" id="EVTIMAM"/>
<dbReference type="CDD" id="cd00637">
    <property type="entry name" value="7tm_classA_rhodopsin-like"/>
    <property type="match status" value="1"/>
</dbReference>
<dbReference type="eggNOG" id="ENOG502THSC">
    <property type="taxonomic scope" value="Eukaryota"/>
</dbReference>
<keyword evidence="1" id="KW-0472">Membrane</keyword>
<dbReference type="InParanoid" id="E3LJM3"/>